<name>A0ABT2H914_9MICO</name>
<dbReference type="InterPro" id="IPR036388">
    <property type="entry name" value="WH-like_DNA-bd_sf"/>
</dbReference>
<keyword evidence="2" id="KW-1185">Reference proteome</keyword>
<dbReference type="RefSeq" id="WP_259542401.1">
    <property type="nucleotide sequence ID" value="NZ_JANLCJ010000031.1"/>
</dbReference>
<accession>A0ABT2H914</accession>
<organism evidence="1 2">
    <name type="scientific">Herbiconiux daphne</name>
    <dbReference type="NCBI Taxonomy" id="2970914"/>
    <lineage>
        <taxon>Bacteria</taxon>
        <taxon>Bacillati</taxon>
        <taxon>Actinomycetota</taxon>
        <taxon>Actinomycetes</taxon>
        <taxon>Micrococcales</taxon>
        <taxon>Microbacteriaceae</taxon>
        <taxon>Herbiconiux</taxon>
    </lineage>
</organism>
<proteinExistence type="predicted"/>
<gene>
    <name evidence="1" type="ORF">N1032_22195</name>
</gene>
<evidence type="ECO:0000313" key="2">
    <source>
        <dbReference type="Proteomes" id="UP001165586"/>
    </source>
</evidence>
<comment type="caution">
    <text evidence="1">The sequence shown here is derived from an EMBL/GenBank/DDBJ whole genome shotgun (WGS) entry which is preliminary data.</text>
</comment>
<dbReference type="Gene3D" id="1.10.10.10">
    <property type="entry name" value="Winged helix-like DNA-binding domain superfamily/Winged helix DNA-binding domain"/>
    <property type="match status" value="1"/>
</dbReference>
<protein>
    <submittedName>
        <fullName evidence="1">Uncharacterized protein</fullName>
    </submittedName>
</protein>
<evidence type="ECO:0000313" key="1">
    <source>
        <dbReference type="EMBL" id="MCS5736450.1"/>
    </source>
</evidence>
<dbReference type="EMBL" id="JANLCJ010000031">
    <property type="protein sequence ID" value="MCS5736450.1"/>
    <property type="molecule type" value="Genomic_DNA"/>
</dbReference>
<dbReference type="Proteomes" id="UP001165586">
    <property type="component" value="Unassembled WGS sequence"/>
</dbReference>
<reference evidence="1" key="1">
    <citation type="submission" date="2022-08" db="EMBL/GenBank/DDBJ databases">
        <authorList>
            <person name="Deng Y."/>
            <person name="Han X.-F."/>
            <person name="Zhang Y.-Q."/>
        </authorList>
    </citation>
    <scope>NUCLEOTIDE SEQUENCE</scope>
    <source>
        <strain evidence="1">CPCC 203386</strain>
    </source>
</reference>
<sequence length="68" mass="7901">MTIYNKKIREKQVLKNKLLKLCQSKYKEMTAAEKLVSELIFKNNVDIFNDSINVFACKCTVTVSTINR</sequence>